<dbReference type="RefSeq" id="WP_143537746.1">
    <property type="nucleotide sequence ID" value="NZ_MQWD01000001.1"/>
</dbReference>
<reference evidence="3 4" key="1">
    <citation type="submission" date="2016-11" db="EMBL/GenBank/DDBJ databases">
        <title>Study of marine rhodopsin-containing bacteria.</title>
        <authorList>
            <person name="Yoshizawa S."/>
            <person name="Kumagai Y."/>
            <person name="Kogure K."/>
        </authorList>
    </citation>
    <scope>NUCLEOTIDE SEQUENCE [LARGE SCALE GENOMIC DNA]</scope>
    <source>
        <strain evidence="3 4">SAORIC-28</strain>
    </source>
</reference>
<sequence length="540" mass="57165">MTRAFLALVLLAVAAGGQAQTVETGSGTATLLPTGARNGVAVLDADGSTLRAGPILVEVAPNGTVTIPGRAAAFDPATAIDARMFALDARDGVVVAGLGFNDVTADADAPPATAAGFAVSTDRGASYVYRFPPLDQSRDTTVTYGVSTLPAIPSTISQGAAPIDVALTADADTIYSANLLAGLRRSTDAGATWTRVVLPPDSLFVLDPRVEYDFLYNPDVRIPVGFVDGDEDQPVFSQFSENYIALSVVVDEAGTVWVGTNGGLNRSVRLEGADDLAWVRYTDAILGGALPGNQVFALETRRVADGRDEVWAICRSSGNPFTQGEEEPGVVVWRGDDEDGFAIFETVLLGVVAEDLAFDDARAYVTSGDGLYVSDDDGATWRVVRTFRQPDGRPLPLSGPTTRAVATTPEAVWVGTPDGLLRSTDGAQTWELFRANVQPQAEGDDARPVDVYAYPNPFNPRNGDLRVRLDLASSSDVQIRIFDVGMNLVRTLEAPGRPAGPNEVFWDGQSDSGLRVANGAYIYTVEAAGERFSGRILVIQ</sequence>
<dbReference type="Gene3D" id="2.60.40.4070">
    <property type="match status" value="1"/>
</dbReference>
<name>A0A271J5U0_9BACT</name>
<keyword evidence="1" id="KW-0732">Signal</keyword>
<accession>A0A271J5U0</accession>
<dbReference type="SUPFAM" id="SSF50939">
    <property type="entry name" value="Sialidases"/>
    <property type="match status" value="1"/>
</dbReference>
<dbReference type="Pfam" id="PF13860">
    <property type="entry name" value="FlgD_ig"/>
    <property type="match status" value="1"/>
</dbReference>
<gene>
    <name evidence="3" type="ORF">BSZ37_19450</name>
</gene>
<feature type="signal peptide" evidence="1">
    <location>
        <begin position="1"/>
        <end position="19"/>
    </location>
</feature>
<dbReference type="Proteomes" id="UP000216339">
    <property type="component" value="Unassembled WGS sequence"/>
</dbReference>
<evidence type="ECO:0000313" key="4">
    <source>
        <dbReference type="Proteomes" id="UP000216339"/>
    </source>
</evidence>
<evidence type="ECO:0000259" key="2">
    <source>
        <dbReference type="Pfam" id="PF13860"/>
    </source>
</evidence>
<protein>
    <recommendedName>
        <fullName evidence="2">FlgD/Vpr Ig-like domain-containing protein</fullName>
    </recommendedName>
</protein>
<dbReference type="InterPro" id="IPR015943">
    <property type="entry name" value="WD40/YVTN_repeat-like_dom_sf"/>
</dbReference>
<dbReference type="Gene3D" id="2.130.10.10">
    <property type="entry name" value="YVTN repeat-like/Quinoprotein amine dehydrogenase"/>
    <property type="match status" value="2"/>
</dbReference>
<keyword evidence="4" id="KW-1185">Reference proteome</keyword>
<evidence type="ECO:0000256" key="1">
    <source>
        <dbReference type="SAM" id="SignalP"/>
    </source>
</evidence>
<proteinExistence type="predicted"/>
<dbReference type="AlphaFoldDB" id="A0A271J5U0"/>
<dbReference type="InterPro" id="IPR036278">
    <property type="entry name" value="Sialidase_sf"/>
</dbReference>
<feature type="domain" description="FlgD/Vpr Ig-like" evidence="2">
    <location>
        <begin position="466"/>
        <end position="528"/>
    </location>
</feature>
<evidence type="ECO:0000313" key="3">
    <source>
        <dbReference type="EMBL" id="PAP78444.1"/>
    </source>
</evidence>
<dbReference type="EMBL" id="MQWD01000001">
    <property type="protein sequence ID" value="PAP78444.1"/>
    <property type="molecule type" value="Genomic_DNA"/>
</dbReference>
<comment type="caution">
    <text evidence="3">The sequence shown here is derived from an EMBL/GenBank/DDBJ whole genome shotgun (WGS) entry which is preliminary data.</text>
</comment>
<dbReference type="OrthoDB" id="9813742at2"/>
<dbReference type="InterPro" id="IPR025965">
    <property type="entry name" value="FlgD/Vpr_Ig-like"/>
</dbReference>
<organism evidence="3 4">
    <name type="scientific">Rubrivirga marina</name>
    <dbReference type="NCBI Taxonomy" id="1196024"/>
    <lineage>
        <taxon>Bacteria</taxon>
        <taxon>Pseudomonadati</taxon>
        <taxon>Rhodothermota</taxon>
        <taxon>Rhodothermia</taxon>
        <taxon>Rhodothermales</taxon>
        <taxon>Rubricoccaceae</taxon>
        <taxon>Rubrivirga</taxon>
    </lineage>
</organism>
<feature type="chain" id="PRO_5013103192" description="FlgD/Vpr Ig-like domain-containing protein" evidence="1">
    <location>
        <begin position="20"/>
        <end position="540"/>
    </location>
</feature>